<protein>
    <submittedName>
        <fullName evidence="1">Uncharacterized protein</fullName>
    </submittedName>
</protein>
<organism evidence="1 2">
    <name type="scientific">Stenotrophomonas rhizophila</name>
    <dbReference type="NCBI Taxonomy" id="216778"/>
    <lineage>
        <taxon>Bacteria</taxon>
        <taxon>Pseudomonadati</taxon>
        <taxon>Pseudomonadota</taxon>
        <taxon>Gammaproteobacteria</taxon>
        <taxon>Lysobacterales</taxon>
        <taxon>Lysobacteraceae</taxon>
        <taxon>Stenotrophomonas</taxon>
    </lineage>
</organism>
<name>A0AAP5AFZ2_9GAMM</name>
<evidence type="ECO:0000313" key="2">
    <source>
        <dbReference type="Proteomes" id="UP001226084"/>
    </source>
</evidence>
<evidence type="ECO:0000313" key="1">
    <source>
        <dbReference type="EMBL" id="MDQ1108074.1"/>
    </source>
</evidence>
<dbReference type="Proteomes" id="UP001226084">
    <property type="component" value="Unassembled WGS sequence"/>
</dbReference>
<proteinExistence type="predicted"/>
<reference evidence="1" key="1">
    <citation type="submission" date="2023-07" db="EMBL/GenBank/DDBJ databases">
        <title>Functional and genomic diversity of the sorghum phyllosphere microbiome.</title>
        <authorList>
            <person name="Shade A."/>
        </authorList>
    </citation>
    <scope>NUCLEOTIDE SEQUENCE</scope>
    <source>
        <strain evidence="1">SORGH_AS_0457</strain>
    </source>
</reference>
<dbReference type="AlphaFoldDB" id="A0AAP5AFZ2"/>
<sequence length="157" mass="17649">MSNDSLAAPTRVTVHLAHYFGDISDSLEWNSSAWVELEKRLAATTRPLDSLTIGEIMQAISETRCGSSPDAGNFVKRMIGQHDPSRHDLFRVIRKLFRIYDLRIIELLELIDVLERCPGTVEDMPIKNLLALVAIVDIDEEPPAPLEEYSRPPSTAH</sequence>
<gene>
    <name evidence="1" type="ORF">QE424_001233</name>
</gene>
<accession>A0AAP5AFZ2</accession>
<dbReference type="RefSeq" id="WP_307106672.1">
    <property type="nucleotide sequence ID" value="NZ_JAUTAS010000001.1"/>
</dbReference>
<dbReference type="EMBL" id="JAUTAS010000001">
    <property type="protein sequence ID" value="MDQ1108074.1"/>
    <property type="molecule type" value="Genomic_DNA"/>
</dbReference>
<comment type="caution">
    <text evidence="1">The sequence shown here is derived from an EMBL/GenBank/DDBJ whole genome shotgun (WGS) entry which is preliminary data.</text>
</comment>